<reference evidence="2" key="2">
    <citation type="submission" date="2023-05" db="EMBL/GenBank/DDBJ databases">
        <authorList>
            <person name="Schelkunov M.I."/>
        </authorList>
    </citation>
    <scope>NUCLEOTIDE SEQUENCE</scope>
    <source>
        <strain evidence="2">Hsosn_3</strain>
        <tissue evidence="2">Leaf</tissue>
    </source>
</reference>
<dbReference type="PROSITE" id="PS51335">
    <property type="entry name" value="ELMO"/>
    <property type="match status" value="1"/>
</dbReference>
<name>A0AAD8INV2_9APIA</name>
<accession>A0AAD8INV2</accession>
<comment type="caution">
    <text evidence="2">The sequence shown here is derived from an EMBL/GenBank/DDBJ whole genome shotgun (WGS) entry which is preliminary data.</text>
</comment>
<dbReference type="AlphaFoldDB" id="A0AAD8INV2"/>
<reference evidence="2" key="1">
    <citation type="submission" date="2023-02" db="EMBL/GenBank/DDBJ databases">
        <title>Genome of toxic invasive species Heracleum sosnowskyi carries increased number of genes despite the absence of recent whole-genome duplications.</title>
        <authorList>
            <person name="Schelkunov M."/>
            <person name="Shtratnikova V."/>
            <person name="Makarenko M."/>
            <person name="Klepikova A."/>
            <person name="Omelchenko D."/>
            <person name="Novikova G."/>
            <person name="Obukhova E."/>
            <person name="Bogdanov V."/>
            <person name="Penin A."/>
            <person name="Logacheva M."/>
        </authorList>
    </citation>
    <scope>NUCLEOTIDE SEQUENCE</scope>
    <source>
        <strain evidence="2">Hsosn_3</strain>
        <tissue evidence="2">Leaf</tissue>
    </source>
</reference>
<dbReference type="PANTHER" id="PTHR12771:SF3">
    <property type="entry name" value="ELMO_CED-12 FAMILY PROTEIN"/>
    <property type="match status" value="1"/>
</dbReference>
<evidence type="ECO:0000259" key="1">
    <source>
        <dbReference type="PROSITE" id="PS51335"/>
    </source>
</evidence>
<dbReference type="InterPro" id="IPR006816">
    <property type="entry name" value="ELMO_dom"/>
</dbReference>
<gene>
    <name evidence="2" type="ORF">POM88_017089</name>
</gene>
<keyword evidence="3" id="KW-1185">Reference proteome</keyword>
<dbReference type="InterPro" id="IPR050868">
    <property type="entry name" value="ELMO_domain-containing"/>
</dbReference>
<dbReference type="EMBL" id="JAUIZM010000004">
    <property type="protein sequence ID" value="KAK1388911.1"/>
    <property type="molecule type" value="Genomic_DNA"/>
</dbReference>
<evidence type="ECO:0000313" key="3">
    <source>
        <dbReference type="Proteomes" id="UP001237642"/>
    </source>
</evidence>
<dbReference type="PANTHER" id="PTHR12771">
    <property type="entry name" value="ENGULFMENT AND CELL MOTILITY"/>
    <property type="match status" value="1"/>
</dbReference>
<dbReference type="Pfam" id="PF04727">
    <property type="entry name" value="ELMO_CED12"/>
    <property type="match status" value="1"/>
</dbReference>
<proteinExistence type="predicted"/>
<organism evidence="2 3">
    <name type="scientific">Heracleum sosnowskyi</name>
    <dbReference type="NCBI Taxonomy" id="360622"/>
    <lineage>
        <taxon>Eukaryota</taxon>
        <taxon>Viridiplantae</taxon>
        <taxon>Streptophyta</taxon>
        <taxon>Embryophyta</taxon>
        <taxon>Tracheophyta</taxon>
        <taxon>Spermatophyta</taxon>
        <taxon>Magnoliopsida</taxon>
        <taxon>eudicotyledons</taxon>
        <taxon>Gunneridae</taxon>
        <taxon>Pentapetalae</taxon>
        <taxon>asterids</taxon>
        <taxon>campanulids</taxon>
        <taxon>Apiales</taxon>
        <taxon>Apiaceae</taxon>
        <taxon>Apioideae</taxon>
        <taxon>apioid superclade</taxon>
        <taxon>Tordylieae</taxon>
        <taxon>Tordyliinae</taxon>
        <taxon>Heracleum</taxon>
    </lineage>
</organism>
<evidence type="ECO:0000313" key="2">
    <source>
        <dbReference type="EMBL" id="KAK1388911.1"/>
    </source>
</evidence>
<feature type="domain" description="ELMO" evidence="1">
    <location>
        <begin position="87"/>
        <end position="248"/>
    </location>
</feature>
<dbReference type="Proteomes" id="UP001237642">
    <property type="component" value="Unassembled WGS sequence"/>
</dbReference>
<sequence>MLRTIDNFPLLFQFALTNGMAHYQVPAVVRGIIGSRTWVRGIFSRTGHKHIEVDKLILDHHLSPIEEERLQNLQKRLHVPFDETLLEHQTSLLALWRAAFPDVTLKGLVSEQWKDIGWQGTNPSTDFRHCGFVALENLLFLARTYPASFLKLLFKTDGKRAKWEYPFAVAGINVTFMLIQMLDLYSERPRCLPGVHFVRILGEHEDAFDDLYCIAFALMDAHWLAMEASYMEFNEVLRRTRIQLERELLIEDIQVIQDLPAYNILFI</sequence>
<protein>
    <submittedName>
        <fullName evidence="2">ELMO domain-containing protein</fullName>
    </submittedName>
</protein>